<comment type="similarity">
    <text evidence="1">Belongs to the CCZ1 family.</text>
</comment>
<evidence type="ECO:0000256" key="1">
    <source>
        <dbReference type="ARBA" id="ARBA00005352"/>
    </source>
</evidence>
<dbReference type="Pfam" id="PF19032">
    <property type="entry name" value="Intu_longin_2"/>
    <property type="match status" value="1"/>
</dbReference>
<feature type="domain" description="CCZ1/INTU/HSP4 first Longin" evidence="2">
    <location>
        <begin position="65"/>
        <end position="190"/>
    </location>
</feature>
<evidence type="ECO:0008006" key="7">
    <source>
        <dbReference type="Google" id="ProtNLM"/>
    </source>
</evidence>
<name>A0A6L2PM35_COPFO</name>
<dbReference type="InParanoid" id="A0A6L2PM35"/>
<feature type="domain" description="CCZ1/INTU second Longin" evidence="3">
    <location>
        <begin position="262"/>
        <end position="390"/>
    </location>
</feature>
<evidence type="ECO:0000313" key="6">
    <source>
        <dbReference type="Proteomes" id="UP000502823"/>
    </source>
</evidence>
<proteinExistence type="inferred from homology"/>
<evidence type="ECO:0000313" key="5">
    <source>
        <dbReference type="EMBL" id="GFG33629.1"/>
    </source>
</evidence>
<dbReference type="Proteomes" id="UP000502823">
    <property type="component" value="Unassembled WGS sequence"/>
</dbReference>
<accession>A0A6L2PM35</accession>
<evidence type="ECO:0000259" key="3">
    <source>
        <dbReference type="Pfam" id="PF19032"/>
    </source>
</evidence>
<evidence type="ECO:0000259" key="2">
    <source>
        <dbReference type="Pfam" id="PF19031"/>
    </source>
</evidence>
<dbReference type="InterPro" id="IPR043987">
    <property type="entry name" value="CCZ1/INTU/HSP4_longin_1"/>
</dbReference>
<feature type="domain" description="CCZ1/INTU/HPS4 third Longin" evidence="4">
    <location>
        <begin position="418"/>
        <end position="513"/>
    </location>
</feature>
<dbReference type="Pfam" id="PF19031">
    <property type="entry name" value="Intu_longin_1"/>
    <property type="match status" value="1"/>
</dbReference>
<gene>
    <name evidence="5" type="ORF">Cfor_03383</name>
</gene>
<reference evidence="6" key="1">
    <citation type="submission" date="2020-01" db="EMBL/GenBank/DDBJ databases">
        <title>Draft genome sequence of the Termite Coptotermes fromosanus.</title>
        <authorList>
            <person name="Itakura S."/>
            <person name="Yosikawa Y."/>
            <person name="Umezawa K."/>
        </authorList>
    </citation>
    <scope>NUCLEOTIDE SEQUENCE [LARGE SCALE GENOMIC DNA]</scope>
</reference>
<dbReference type="GO" id="GO:0016192">
    <property type="term" value="P:vesicle-mediated transport"/>
    <property type="evidence" value="ECO:0007669"/>
    <property type="project" value="InterPro"/>
</dbReference>
<dbReference type="EMBL" id="BLKM01008408">
    <property type="protein sequence ID" value="GFG33629.1"/>
    <property type="molecule type" value="Genomic_DNA"/>
</dbReference>
<sequence length="525" mass="59784">MISVHVASCQCYSLLVDICWYEIDGVPIRILNVVVGYHVLNPWQGNLSLVFVKNGIMTSKSEINLQNFYVYNSSFGQKEGEEEKKILFYYPPKTDFDTQMKNVGLSEAIVKFSDTFNPDQLCEALHTQKTRQLYHQAEQGFWMVMTVNIPFVIKVKDGTEYLEYQSDDVQDNVYLAVLQQSYKMFRLFKGSFTAILSSSGADVTQLKQKLDHFFSRYLLSLKLNHSDILDIFQGIQFLPLDKQTFLHVQCFVNLIEATFAQVKYTAFLYNDQLVWSGLEAEDMQVIYRYLVTSLLPAHLETELQGGSMPRHPTSPFSSSHYGRFVTGPPNLQDSSGNIGKVPKVHINNGMTPELYHLVVYRALSATVCLFIEGSLHLNIDLFKRLDIFLGPQLTSLVSEVAEQCSRQATTSCTNSVDPSPKFVYFNKLNLAQKSTVHLDNRRSGNVAVTPEVLRLLADINADKARMSTTGEIILKTMSDYWVVGKLSNLREFYVVIHQKNANLIEINDEVKRLSDSQLQSIFFHD</sequence>
<dbReference type="PANTHER" id="PTHR13056:SF0">
    <property type="entry name" value="VACUOLAR FUSION PROTEIN CCZ1 HOMOLOG-RELATED"/>
    <property type="match status" value="1"/>
</dbReference>
<dbReference type="FunCoup" id="A0A6L2PM35">
    <property type="interactions" value="2220"/>
</dbReference>
<dbReference type="AlphaFoldDB" id="A0A6L2PM35"/>
<comment type="caution">
    <text evidence="5">The sequence shown here is derived from an EMBL/GenBank/DDBJ whole genome shotgun (WGS) entry which is preliminary data.</text>
</comment>
<dbReference type="InterPro" id="IPR013176">
    <property type="entry name" value="Ccz1"/>
</dbReference>
<protein>
    <recommendedName>
        <fullName evidence="7">CCZ1/INTU/HSP4 first Longin domain-containing protein</fullName>
    </recommendedName>
</protein>
<dbReference type="PANTHER" id="PTHR13056">
    <property type="entry name" value="VACUOLAR FUSION PROTEIN CCZ1 HOMOLOG-RELATED"/>
    <property type="match status" value="1"/>
</dbReference>
<dbReference type="OrthoDB" id="240546at2759"/>
<dbReference type="InterPro" id="IPR043989">
    <property type="entry name" value="CCZ1/INTU/HSP4_longin_3"/>
</dbReference>
<dbReference type="InterPro" id="IPR043988">
    <property type="entry name" value="CCZ1/INTU_longin_2"/>
</dbReference>
<dbReference type="GO" id="GO:0035658">
    <property type="term" value="C:Mon1-Ccz1 complex"/>
    <property type="evidence" value="ECO:0007669"/>
    <property type="project" value="InterPro"/>
</dbReference>
<keyword evidence="6" id="KW-1185">Reference proteome</keyword>
<evidence type="ECO:0000259" key="4">
    <source>
        <dbReference type="Pfam" id="PF19033"/>
    </source>
</evidence>
<dbReference type="Pfam" id="PF19033">
    <property type="entry name" value="Intu_longin_3"/>
    <property type="match status" value="1"/>
</dbReference>
<organism evidence="5 6">
    <name type="scientific">Coptotermes formosanus</name>
    <name type="common">Formosan subterranean termite</name>
    <dbReference type="NCBI Taxonomy" id="36987"/>
    <lineage>
        <taxon>Eukaryota</taxon>
        <taxon>Metazoa</taxon>
        <taxon>Ecdysozoa</taxon>
        <taxon>Arthropoda</taxon>
        <taxon>Hexapoda</taxon>
        <taxon>Insecta</taxon>
        <taxon>Pterygota</taxon>
        <taxon>Neoptera</taxon>
        <taxon>Polyneoptera</taxon>
        <taxon>Dictyoptera</taxon>
        <taxon>Blattodea</taxon>
        <taxon>Blattoidea</taxon>
        <taxon>Termitoidae</taxon>
        <taxon>Rhinotermitidae</taxon>
        <taxon>Coptotermes</taxon>
    </lineage>
</organism>